<evidence type="ECO:0000256" key="2">
    <source>
        <dbReference type="SAM" id="Phobius"/>
    </source>
</evidence>
<comment type="caution">
    <text evidence="6">The sequence shown here is derived from an EMBL/GenBank/DDBJ whole genome shotgun (WGS) entry which is preliminary data.</text>
</comment>
<evidence type="ECO:0000259" key="3">
    <source>
        <dbReference type="PROSITE" id="PS50112"/>
    </source>
</evidence>
<evidence type="ECO:0000259" key="5">
    <source>
        <dbReference type="PROSITE" id="PS50887"/>
    </source>
</evidence>
<dbReference type="InterPro" id="IPR043128">
    <property type="entry name" value="Rev_trsase/Diguanyl_cyclase"/>
</dbReference>
<dbReference type="InterPro" id="IPR052163">
    <property type="entry name" value="DGC-Regulatory_Protein"/>
</dbReference>
<protein>
    <submittedName>
        <fullName evidence="6">Diguanylate cyclase</fullName>
    </submittedName>
</protein>
<dbReference type="PANTHER" id="PTHR46663:SF3">
    <property type="entry name" value="SLL0267 PROTEIN"/>
    <property type="match status" value="1"/>
</dbReference>
<keyword evidence="2" id="KW-0812">Transmembrane</keyword>
<dbReference type="SUPFAM" id="SSF55073">
    <property type="entry name" value="Nucleotide cyclase"/>
    <property type="match status" value="1"/>
</dbReference>
<dbReference type="Gene3D" id="3.30.70.270">
    <property type="match status" value="1"/>
</dbReference>
<dbReference type="NCBIfam" id="TIGR00229">
    <property type="entry name" value="sensory_box"/>
    <property type="match status" value="1"/>
</dbReference>
<feature type="domain" description="GGDEF" evidence="5">
    <location>
        <begin position="575"/>
        <end position="711"/>
    </location>
</feature>
<dbReference type="InterPro" id="IPR029016">
    <property type="entry name" value="GAF-like_dom_sf"/>
</dbReference>
<evidence type="ECO:0000313" key="6">
    <source>
        <dbReference type="EMBL" id="PRM95602.1"/>
    </source>
</evidence>
<dbReference type="InterPro" id="IPR035965">
    <property type="entry name" value="PAS-like_dom_sf"/>
</dbReference>
<keyword evidence="2" id="KW-0472">Membrane</keyword>
<dbReference type="InterPro" id="IPR000160">
    <property type="entry name" value="GGDEF_dom"/>
</dbReference>
<dbReference type="PROSITE" id="PS50887">
    <property type="entry name" value="GGDEF"/>
    <property type="match status" value="1"/>
</dbReference>
<feature type="transmembrane region" description="Helical" evidence="2">
    <location>
        <begin position="6"/>
        <end position="30"/>
    </location>
</feature>
<proteinExistence type="predicted"/>
<organism evidence="6 7">
    <name type="scientific">Aliarcobacter cryaerophilus</name>
    <dbReference type="NCBI Taxonomy" id="28198"/>
    <lineage>
        <taxon>Bacteria</taxon>
        <taxon>Pseudomonadati</taxon>
        <taxon>Campylobacterota</taxon>
        <taxon>Epsilonproteobacteria</taxon>
        <taxon>Campylobacterales</taxon>
        <taxon>Arcobacteraceae</taxon>
        <taxon>Aliarcobacter</taxon>
    </lineage>
</organism>
<dbReference type="NCBIfam" id="TIGR00254">
    <property type="entry name" value="GGDEF"/>
    <property type="match status" value="1"/>
</dbReference>
<gene>
    <name evidence="6" type="ORF">CJ673_01615</name>
</gene>
<dbReference type="CDD" id="cd01949">
    <property type="entry name" value="GGDEF"/>
    <property type="match status" value="1"/>
</dbReference>
<dbReference type="EMBL" id="NXGE01000001">
    <property type="protein sequence ID" value="PRM95602.1"/>
    <property type="molecule type" value="Genomic_DNA"/>
</dbReference>
<dbReference type="Pfam" id="PF13426">
    <property type="entry name" value="PAS_9"/>
    <property type="match status" value="1"/>
</dbReference>
<dbReference type="RefSeq" id="WP_105914604.1">
    <property type="nucleotide sequence ID" value="NZ_NXGE01000001.1"/>
</dbReference>
<sequence>MFRNSLFLKIVIIFTIPVMGILFFSSFMVYEKINIIEDLKHNELRLDYIKNSEKLIISLKQEKMISLEQLSNNNKLKILSEQQDKTKHIVNIFFATVEALSWKTKWKDQLNDINLSIKSLENFRKKVLNNEVNEEIVKDKYNEVNKKIIDMLFLIKFKHDTTSYIQELLKLESEIYDDVSIEKLKNNFNFMILSLSNEMKFFEEQITFERNLSFVFLFFCFFTLIPMFFILKNIIYNEQEYFSKIQKHKNIHELLNHTNKFLSKTMKKDDLYFDISELLSDSKDLAFNFVFDLETKKIIAQNGEYKDVVIKHEDRFKDFSQENIISKTIKRESNIVINDFKAENVSIFYNKANEFNINSMATFPIKKFDNVVGVLVLYSNKLNFFDSEVEMLFSKMVFDITNCLEKFEYEDIRLKQDYELRLSSYAFDSSSPMIITDEKNNIIKVNQAFCQILGYSKEELIGQNPRIFKTAHQDKTLVEDIWNNLKINGTWSGDVYNKKSNGDLIALRSTITAIKNDDGKVTNYLAQYMDISEQKDKEKILEYQATHDNLTGLPNRLLLTDRIERAITKTVRHNIFGGLIFIDLDNFKEVNDTLGHNVGDILLITVAKKLKECVREEDTVSRIGGDEFIVLLDNIGNNIADARRNINFLAEKIKEALNSITHLQGHVNVSTPSIGITLFSDSSVSVQDIIKQADTAMYSAKKQGKNTIEFF</sequence>
<dbReference type="SMART" id="SM00091">
    <property type="entry name" value="PAS"/>
    <property type="match status" value="1"/>
</dbReference>
<dbReference type="InterPro" id="IPR000014">
    <property type="entry name" value="PAS"/>
</dbReference>
<name>A0A2S9T9U3_9BACT</name>
<dbReference type="PANTHER" id="PTHR46663">
    <property type="entry name" value="DIGUANYLATE CYCLASE DGCT-RELATED"/>
    <property type="match status" value="1"/>
</dbReference>
<dbReference type="Pfam" id="PF13185">
    <property type="entry name" value="GAF_2"/>
    <property type="match status" value="1"/>
</dbReference>
<dbReference type="GO" id="GO:0003824">
    <property type="term" value="F:catalytic activity"/>
    <property type="evidence" value="ECO:0007669"/>
    <property type="project" value="UniProtKB-ARBA"/>
</dbReference>
<feature type="transmembrane region" description="Helical" evidence="2">
    <location>
        <begin position="212"/>
        <end position="231"/>
    </location>
</feature>
<dbReference type="SMART" id="SM00267">
    <property type="entry name" value="GGDEF"/>
    <property type="match status" value="1"/>
</dbReference>
<dbReference type="PROSITE" id="PS50113">
    <property type="entry name" value="PAC"/>
    <property type="match status" value="1"/>
</dbReference>
<dbReference type="PROSITE" id="PS50112">
    <property type="entry name" value="PAS"/>
    <property type="match status" value="1"/>
</dbReference>
<dbReference type="SUPFAM" id="SSF55785">
    <property type="entry name" value="PYP-like sensor domain (PAS domain)"/>
    <property type="match status" value="1"/>
</dbReference>
<dbReference type="Gene3D" id="3.30.450.40">
    <property type="match status" value="1"/>
</dbReference>
<dbReference type="CDD" id="cd00130">
    <property type="entry name" value="PAS"/>
    <property type="match status" value="1"/>
</dbReference>
<accession>A0A2S9T9U3</accession>
<reference evidence="6 7" key="1">
    <citation type="submission" date="2017-09" db="EMBL/GenBank/DDBJ databases">
        <title>Reassesment of A. cryaerophilus.</title>
        <authorList>
            <person name="Perez-Cataluna A."/>
            <person name="Collado L."/>
            <person name="Salgado O."/>
            <person name="Lefinanco V."/>
            <person name="Figueras M.J."/>
        </authorList>
    </citation>
    <scope>NUCLEOTIDE SEQUENCE [LARGE SCALE GENOMIC DNA]</scope>
    <source>
        <strain evidence="6 7">LMG 10210</strain>
    </source>
</reference>
<dbReference type="SMART" id="SM00086">
    <property type="entry name" value="PAC"/>
    <property type="match status" value="1"/>
</dbReference>
<dbReference type="Pfam" id="PF00990">
    <property type="entry name" value="GGDEF"/>
    <property type="match status" value="1"/>
</dbReference>
<dbReference type="SUPFAM" id="SSF55781">
    <property type="entry name" value="GAF domain-like"/>
    <property type="match status" value="1"/>
</dbReference>
<dbReference type="Proteomes" id="UP000238281">
    <property type="component" value="Unassembled WGS sequence"/>
</dbReference>
<dbReference type="AlphaFoldDB" id="A0A2S9T9U3"/>
<feature type="coiled-coil region" evidence="1">
    <location>
        <begin position="632"/>
        <end position="659"/>
    </location>
</feature>
<feature type="domain" description="PAS" evidence="3">
    <location>
        <begin position="430"/>
        <end position="474"/>
    </location>
</feature>
<keyword evidence="2" id="KW-1133">Transmembrane helix</keyword>
<feature type="domain" description="PAC" evidence="4">
    <location>
        <begin position="491"/>
        <end position="543"/>
    </location>
</feature>
<dbReference type="InterPro" id="IPR000700">
    <property type="entry name" value="PAS-assoc_C"/>
</dbReference>
<evidence type="ECO:0000313" key="7">
    <source>
        <dbReference type="Proteomes" id="UP000238281"/>
    </source>
</evidence>
<dbReference type="InterPro" id="IPR003018">
    <property type="entry name" value="GAF"/>
</dbReference>
<dbReference type="Gene3D" id="3.30.450.20">
    <property type="entry name" value="PAS domain"/>
    <property type="match status" value="1"/>
</dbReference>
<evidence type="ECO:0000259" key="4">
    <source>
        <dbReference type="PROSITE" id="PS50113"/>
    </source>
</evidence>
<keyword evidence="1" id="KW-0175">Coiled coil</keyword>
<dbReference type="InterPro" id="IPR029787">
    <property type="entry name" value="Nucleotide_cyclase"/>
</dbReference>
<dbReference type="FunFam" id="3.30.70.270:FF:000001">
    <property type="entry name" value="Diguanylate cyclase domain protein"/>
    <property type="match status" value="1"/>
</dbReference>
<evidence type="ECO:0000256" key="1">
    <source>
        <dbReference type="SAM" id="Coils"/>
    </source>
</evidence>
<dbReference type="InterPro" id="IPR001610">
    <property type="entry name" value="PAC"/>
</dbReference>